<dbReference type="GO" id="GO:0005886">
    <property type="term" value="C:plasma membrane"/>
    <property type="evidence" value="ECO:0007669"/>
    <property type="project" value="TreeGrafter"/>
</dbReference>
<evidence type="ECO:0000256" key="4">
    <source>
        <dbReference type="ARBA" id="ARBA00022989"/>
    </source>
</evidence>
<feature type="transmembrane region" description="Helical" evidence="6">
    <location>
        <begin position="32"/>
        <end position="50"/>
    </location>
</feature>
<feature type="domain" description="Penicillin-binding protein transpeptidase" evidence="7">
    <location>
        <begin position="570"/>
        <end position="848"/>
    </location>
</feature>
<name>A0A101FXZ6_9CHLR</name>
<keyword evidence="2 6" id="KW-0812">Transmembrane</keyword>
<keyword evidence="5 6" id="KW-0472">Membrane</keyword>
<dbReference type="Gene3D" id="3.90.1310.10">
    <property type="entry name" value="Penicillin-binding protein 2a (Domain 2)"/>
    <property type="match status" value="1"/>
</dbReference>
<dbReference type="GO" id="GO:0008658">
    <property type="term" value="F:penicillin binding"/>
    <property type="evidence" value="ECO:0007669"/>
    <property type="project" value="InterPro"/>
</dbReference>
<evidence type="ECO:0000256" key="6">
    <source>
        <dbReference type="SAM" id="Phobius"/>
    </source>
</evidence>
<sequence>MIAAGSFLLFFAIILTISPAVKYHSWQVELRWTHWIGLGLITGGFFFLQHTLDRIGKNCDPTILPIIYLLSGWGMLTISRLNTYFGLRQALWILASLLLTYFLFVRKKSIVPGVQKYSLIGLIASLVLQIATIFWGNYPGGSGPTLWLNILGINIQPSEFLKVFFIIFLSAFFAKKEEHPRKFKTLFPTLLLFAIISGVLIFQDDFGTTIIFLVIYASFLLFFTGRKRAFGFTVLAFLLLGVVGYYYFDIFTARISSWLLPWDDPSGGSYQVIQSILSIAAGGVIGTGPGLGYPNVVPLAHSDFIFSAIAEETGFLGTSCFILLYAILLTRGFKLARERKDPFQSYLAAGVTTYLVAQAILIIGGNIRLLPITGVTLPFVSYGGSSYVSAFFAISLLFCMEPSTSTTVVSEKHTYSIKKALSVIGSLFMIALLLIEFVLFWWGFVRADDLQSRSDNPRLIFADQYVSRGTIYDRDDSPLAITQGTTGTLYRFYPYPLLSNTIGFSHSRYGRSGIEESLNEYLRGYQGYPKSYVWFNHLIYDQPPTGIDVQLTLDLDIQQELDSLFGDLYGSAIVVDGSNGEILAIASHPGFNANELDENWENWNQDEDALFLNRVMQGSYPAGSILIPFLLDEETWQDFSPAPESQSSIGPNNCSSSLFFPNDVIDKSMAQHGCPYALYKLLEDIPSQSIKDHLTAFGFFSHPSVALPLSETYLVENLSNPISYGLGQQQIRFSPLLVAQAVLRLNYQENTPELHLVMDEAVVSESTFQTQTNLENSQLTRNQANFLLSEFFLQEKGCWTFQGTALDENGTYQWIMQSTSADSDSKRTIVVIVLENADEEQARSISDAIYRFSQTNQD</sequence>
<dbReference type="GO" id="GO:0051301">
    <property type="term" value="P:cell division"/>
    <property type="evidence" value="ECO:0007669"/>
    <property type="project" value="InterPro"/>
</dbReference>
<evidence type="ECO:0000256" key="2">
    <source>
        <dbReference type="ARBA" id="ARBA00022692"/>
    </source>
</evidence>
<feature type="transmembrane region" description="Helical" evidence="6">
    <location>
        <begin position="345"/>
        <end position="367"/>
    </location>
</feature>
<evidence type="ECO:0000256" key="3">
    <source>
        <dbReference type="ARBA" id="ARBA00022960"/>
    </source>
</evidence>
<gene>
    <name evidence="8" type="ORF">XD73_0692</name>
</gene>
<dbReference type="PATRIC" id="fig|167964.4.peg.1556"/>
<feature type="transmembrane region" description="Helical" evidence="6">
    <location>
        <begin position="87"/>
        <end position="105"/>
    </location>
</feature>
<feature type="transmembrane region" description="Helical" evidence="6">
    <location>
        <begin position="229"/>
        <end position="248"/>
    </location>
</feature>
<dbReference type="InterPro" id="IPR012338">
    <property type="entry name" value="Beta-lactam/transpept-like"/>
</dbReference>
<evidence type="ECO:0000313" key="8">
    <source>
        <dbReference type="EMBL" id="KUK46439.1"/>
    </source>
</evidence>
<feature type="transmembrane region" description="Helical" evidence="6">
    <location>
        <begin position="186"/>
        <end position="202"/>
    </location>
</feature>
<dbReference type="EMBL" id="LGFU01000028">
    <property type="protein sequence ID" value="KUK46439.1"/>
    <property type="molecule type" value="Genomic_DNA"/>
</dbReference>
<dbReference type="GO" id="GO:0008360">
    <property type="term" value="P:regulation of cell shape"/>
    <property type="evidence" value="ECO:0007669"/>
    <property type="project" value="UniProtKB-KW"/>
</dbReference>
<evidence type="ECO:0000256" key="5">
    <source>
        <dbReference type="ARBA" id="ARBA00023136"/>
    </source>
</evidence>
<accession>A0A101FXZ6</accession>
<feature type="transmembrane region" description="Helical" evidence="6">
    <location>
        <begin position="208"/>
        <end position="224"/>
    </location>
</feature>
<evidence type="ECO:0000259" key="7">
    <source>
        <dbReference type="Pfam" id="PF00905"/>
    </source>
</evidence>
<dbReference type="GO" id="GO:0015648">
    <property type="term" value="F:lipid-linked peptidoglycan transporter activity"/>
    <property type="evidence" value="ECO:0007669"/>
    <property type="project" value="TreeGrafter"/>
</dbReference>
<dbReference type="AlphaFoldDB" id="A0A101FXZ6"/>
<organism evidence="8 9">
    <name type="scientific">Anaerolinea thermophila</name>
    <dbReference type="NCBI Taxonomy" id="167964"/>
    <lineage>
        <taxon>Bacteria</taxon>
        <taxon>Bacillati</taxon>
        <taxon>Chloroflexota</taxon>
        <taxon>Anaerolineae</taxon>
        <taxon>Anaerolineales</taxon>
        <taxon>Anaerolineaceae</taxon>
        <taxon>Anaerolinea</taxon>
    </lineage>
</organism>
<feature type="transmembrane region" description="Helical" evidence="6">
    <location>
        <begin position="379"/>
        <end position="399"/>
    </location>
</feature>
<keyword evidence="4 6" id="KW-1133">Transmembrane helix</keyword>
<reference evidence="8 9" key="1">
    <citation type="journal article" date="2015" name="MBio">
        <title>Genome-Resolved Metagenomic Analysis Reveals Roles for Candidate Phyla and Other Microbial Community Members in Biogeochemical Transformations in Oil Reservoirs.</title>
        <authorList>
            <person name="Hu P."/>
            <person name="Tom L."/>
            <person name="Singh A."/>
            <person name="Thomas B.C."/>
            <person name="Baker B.J."/>
            <person name="Piceno Y.M."/>
            <person name="Andersen G.L."/>
            <person name="Banfield J.F."/>
        </authorList>
    </citation>
    <scope>NUCLEOTIDE SEQUENCE [LARGE SCALE GENOMIC DNA]</scope>
    <source>
        <strain evidence="8">46_16</strain>
    </source>
</reference>
<dbReference type="InterPro" id="IPR001460">
    <property type="entry name" value="PCN-bd_Tpept"/>
</dbReference>
<protein>
    <submittedName>
        <fullName evidence="8">Cell cycle protein</fullName>
    </submittedName>
</protein>
<feature type="transmembrane region" description="Helical" evidence="6">
    <location>
        <begin position="155"/>
        <end position="174"/>
    </location>
</feature>
<dbReference type="Gene3D" id="3.40.710.10">
    <property type="entry name" value="DD-peptidase/beta-lactamase superfamily"/>
    <property type="match status" value="1"/>
</dbReference>
<dbReference type="InterPro" id="IPR001182">
    <property type="entry name" value="FtsW/RodA"/>
</dbReference>
<dbReference type="GO" id="GO:0032153">
    <property type="term" value="C:cell division site"/>
    <property type="evidence" value="ECO:0007669"/>
    <property type="project" value="TreeGrafter"/>
</dbReference>
<dbReference type="Pfam" id="PF00905">
    <property type="entry name" value="Transpeptidase"/>
    <property type="match status" value="1"/>
</dbReference>
<feature type="transmembrane region" description="Helical" evidence="6">
    <location>
        <begin position="420"/>
        <end position="444"/>
    </location>
</feature>
<proteinExistence type="predicted"/>
<feature type="transmembrane region" description="Helical" evidence="6">
    <location>
        <begin position="314"/>
        <end position="333"/>
    </location>
</feature>
<feature type="transmembrane region" description="Helical" evidence="6">
    <location>
        <begin position="117"/>
        <end position="135"/>
    </location>
</feature>
<keyword evidence="3" id="KW-0133">Cell shape</keyword>
<feature type="transmembrane region" description="Helical" evidence="6">
    <location>
        <begin position="62"/>
        <end position="81"/>
    </location>
</feature>
<dbReference type="PANTHER" id="PTHR30474:SF3">
    <property type="entry name" value="PEPTIDOGLYCAN GLYCOSYLTRANSFERASE RODA"/>
    <property type="match status" value="1"/>
</dbReference>
<dbReference type="Proteomes" id="UP000064249">
    <property type="component" value="Unassembled WGS sequence"/>
</dbReference>
<evidence type="ECO:0000256" key="1">
    <source>
        <dbReference type="ARBA" id="ARBA00004141"/>
    </source>
</evidence>
<comment type="caution">
    <text evidence="8">The sequence shown here is derived from an EMBL/GenBank/DDBJ whole genome shotgun (WGS) entry which is preliminary data.</text>
</comment>
<evidence type="ECO:0000313" key="9">
    <source>
        <dbReference type="Proteomes" id="UP000064249"/>
    </source>
</evidence>
<comment type="subcellular location">
    <subcellularLocation>
        <location evidence="1">Membrane</location>
        <topology evidence="1">Multi-pass membrane protein</topology>
    </subcellularLocation>
</comment>
<dbReference type="SUPFAM" id="SSF56601">
    <property type="entry name" value="beta-lactamase/transpeptidase-like"/>
    <property type="match status" value="1"/>
</dbReference>
<dbReference type="Pfam" id="PF01098">
    <property type="entry name" value="FTSW_RODA_SPOVE"/>
    <property type="match status" value="1"/>
</dbReference>
<dbReference type="PANTHER" id="PTHR30474">
    <property type="entry name" value="CELL CYCLE PROTEIN"/>
    <property type="match status" value="1"/>
</dbReference>